<dbReference type="AlphaFoldDB" id="A0AA39SV65"/>
<evidence type="ECO:0000256" key="1">
    <source>
        <dbReference type="SAM" id="MobiDB-lite"/>
    </source>
</evidence>
<dbReference type="EMBL" id="JAUESC010000002">
    <property type="protein sequence ID" value="KAK0605506.1"/>
    <property type="molecule type" value="Genomic_DNA"/>
</dbReference>
<reference evidence="2" key="2">
    <citation type="submission" date="2023-06" db="EMBL/GenBank/DDBJ databases">
        <authorList>
            <person name="Swenson N.G."/>
            <person name="Wegrzyn J.L."/>
            <person name="Mcevoy S.L."/>
        </authorList>
    </citation>
    <scope>NUCLEOTIDE SEQUENCE</scope>
    <source>
        <strain evidence="2">NS2018</strain>
        <tissue evidence="2">Leaf</tissue>
    </source>
</reference>
<dbReference type="SUPFAM" id="SSF52402">
    <property type="entry name" value="Adenine nucleotide alpha hydrolases-like"/>
    <property type="match status" value="1"/>
</dbReference>
<feature type="compositionally biased region" description="Basic and acidic residues" evidence="1">
    <location>
        <begin position="88"/>
        <end position="100"/>
    </location>
</feature>
<organism evidence="2 3">
    <name type="scientific">Acer saccharum</name>
    <name type="common">Sugar maple</name>
    <dbReference type="NCBI Taxonomy" id="4024"/>
    <lineage>
        <taxon>Eukaryota</taxon>
        <taxon>Viridiplantae</taxon>
        <taxon>Streptophyta</taxon>
        <taxon>Embryophyta</taxon>
        <taxon>Tracheophyta</taxon>
        <taxon>Spermatophyta</taxon>
        <taxon>Magnoliopsida</taxon>
        <taxon>eudicotyledons</taxon>
        <taxon>Gunneridae</taxon>
        <taxon>Pentapetalae</taxon>
        <taxon>rosids</taxon>
        <taxon>malvids</taxon>
        <taxon>Sapindales</taxon>
        <taxon>Sapindaceae</taxon>
        <taxon>Hippocastanoideae</taxon>
        <taxon>Acereae</taxon>
        <taxon>Acer</taxon>
    </lineage>
</organism>
<name>A0AA39SV65_ACESA</name>
<dbReference type="Gene3D" id="3.40.50.620">
    <property type="entry name" value="HUPs"/>
    <property type="match status" value="1"/>
</dbReference>
<gene>
    <name evidence="2" type="ORF">LWI29_027646</name>
</gene>
<dbReference type="InterPro" id="IPR014729">
    <property type="entry name" value="Rossmann-like_a/b/a_fold"/>
</dbReference>
<comment type="caution">
    <text evidence="2">The sequence shown here is derived from an EMBL/GenBank/DDBJ whole genome shotgun (WGS) entry which is preliminary data.</text>
</comment>
<sequence>MEDGGDGTAVAAAHKVMVVVDSSKESIGALQYTLFNEVVQQDELVLIHVENPNSWKNPFSTFLRRHNILSNLISSMAAPTATSSLSFNEREREREKERELPPGATGDFLEQMKYACKVIQPEVVVHTVRVQTESNNKAAAILWQTEMLEIDLLVIGQQRSRCSPSNSIFAGIMRIGGSPSPSPLPSNGTKGMVTIEYLIENCKGICVAVQKNGQNGYLLNTKTHKNFWLLA</sequence>
<evidence type="ECO:0008006" key="4">
    <source>
        <dbReference type="Google" id="ProtNLM"/>
    </source>
</evidence>
<accession>A0AA39SV65</accession>
<dbReference type="PANTHER" id="PTHR47867">
    <property type="entry name" value="ADENINE NUCLEOTIDE ALPHA HYDROLASES-LIKE SUPERFAMILY PROTEIN"/>
    <property type="match status" value="1"/>
</dbReference>
<proteinExistence type="predicted"/>
<keyword evidence="3" id="KW-1185">Reference proteome</keyword>
<evidence type="ECO:0000313" key="3">
    <source>
        <dbReference type="Proteomes" id="UP001168877"/>
    </source>
</evidence>
<protein>
    <recommendedName>
        <fullName evidence="4">UspA domain-containing protein</fullName>
    </recommendedName>
</protein>
<reference evidence="2" key="1">
    <citation type="journal article" date="2022" name="Plant J.">
        <title>Strategies of tolerance reflected in two North American maple genomes.</title>
        <authorList>
            <person name="McEvoy S.L."/>
            <person name="Sezen U.U."/>
            <person name="Trouern-Trend A."/>
            <person name="McMahon S.M."/>
            <person name="Schaberg P.G."/>
            <person name="Yang J."/>
            <person name="Wegrzyn J.L."/>
            <person name="Swenson N.G."/>
        </authorList>
    </citation>
    <scope>NUCLEOTIDE SEQUENCE</scope>
    <source>
        <strain evidence="2">NS2018</strain>
    </source>
</reference>
<dbReference type="Proteomes" id="UP001168877">
    <property type="component" value="Unassembled WGS sequence"/>
</dbReference>
<evidence type="ECO:0000313" key="2">
    <source>
        <dbReference type="EMBL" id="KAK0605506.1"/>
    </source>
</evidence>
<dbReference type="PANTHER" id="PTHR47867:SF1">
    <property type="entry name" value="ADENINE NUCLEOTIDE ALPHA HYDROLASES-LIKE SUPERFAMILY PROTEIN"/>
    <property type="match status" value="1"/>
</dbReference>
<feature type="region of interest" description="Disordered" evidence="1">
    <location>
        <begin position="83"/>
        <end position="104"/>
    </location>
</feature>